<dbReference type="GO" id="GO:0006303">
    <property type="term" value="P:double-strand break repair via nonhomologous end joining"/>
    <property type="evidence" value="ECO:0007669"/>
    <property type="project" value="InterPro"/>
</dbReference>
<dbReference type="GO" id="GO:0003684">
    <property type="term" value="F:damaged DNA binding"/>
    <property type="evidence" value="ECO:0007669"/>
    <property type="project" value="InterPro"/>
</dbReference>
<dbReference type="GeneID" id="63743385"/>
<dbReference type="STRING" id="1073089.A0A1L9RVP0"/>
<dbReference type="InterPro" id="IPR036494">
    <property type="entry name" value="Ku_C_sf"/>
</dbReference>
<dbReference type="Gene3D" id="1.25.40.240">
    <property type="entry name" value="Ku, C-terminal domain"/>
    <property type="match status" value="1"/>
</dbReference>
<dbReference type="EMBL" id="KV878210">
    <property type="protein sequence ID" value="OJJ39021.1"/>
    <property type="molecule type" value="Genomic_DNA"/>
</dbReference>
<dbReference type="PANTHER" id="PTHR12604">
    <property type="entry name" value="KU AUTOANTIGEN DNA HELICASE"/>
    <property type="match status" value="1"/>
</dbReference>
<dbReference type="FunFam" id="3.40.50.410:FF:000073">
    <property type="entry name" value="ATP-dependent DNA helicase II subunit 2"/>
    <property type="match status" value="1"/>
</dbReference>
<dbReference type="PROSITE" id="PS50234">
    <property type="entry name" value="VWFA"/>
    <property type="match status" value="1"/>
</dbReference>
<evidence type="ECO:0000256" key="15">
    <source>
        <dbReference type="ARBA" id="ARBA00023172"/>
    </source>
</evidence>
<evidence type="ECO:0000256" key="6">
    <source>
        <dbReference type="ARBA" id="ARBA00021792"/>
    </source>
</evidence>
<evidence type="ECO:0000256" key="14">
    <source>
        <dbReference type="ARBA" id="ARBA00023125"/>
    </source>
</evidence>
<feature type="domain" description="VWFA" evidence="22">
    <location>
        <begin position="6"/>
        <end position="213"/>
    </location>
</feature>
<accession>A0A1L9RVP0</accession>
<dbReference type="GO" id="GO:0016787">
    <property type="term" value="F:hydrolase activity"/>
    <property type="evidence" value="ECO:0007669"/>
    <property type="project" value="UniProtKB-KW"/>
</dbReference>
<feature type="region of interest" description="Disordered" evidence="21">
    <location>
        <begin position="260"/>
        <end position="296"/>
    </location>
</feature>
<dbReference type="Pfam" id="PF03731">
    <property type="entry name" value="Ku_N"/>
    <property type="match status" value="1"/>
</dbReference>
<dbReference type="SUPFAM" id="SSF53300">
    <property type="entry name" value="vWA-like"/>
    <property type="match status" value="1"/>
</dbReference>
<evidence type="ECO:0000256" key="16">
    <source>
        <dbReference type="ARBA" id="ARBA00023204"/>
    </source>
</evidence>
<dbReference type="FunFam" id="1.10.1600.10:FF:000002">
    <property type="entry name" value="X-ray repair cross-complementing protein 5"/>
    <property type="match status" value="1"/>
</dbReference>
<dbReference type="GO" id="GO:0043564">
    <property type="term" value="C:Ku70:Ku80 complex"/>
    <property type="evidence" value="ECO:0007669"/>
    <property type="project" value="InterPro"/>
</dbReference>
<dbReference type="SMART" id="SM00559">
    <property type="entry name" value="Ku78"/>
    <property type="match status" value="1"/>
</dbReference>
<keyword evidence="10" id="KW-0378">Hydrolase</keyword>
<dbReference type="InterPro" id="IPR002035">
    <property type="entry name" value="VWF_A"/>
</dbReference>
<evidence type="ECO:0000256" key="13">
    <source>
        <dbReference type="ARBA" id="ARBA00022895"/>
    </source>
</evidence>
<evidence type="ECO:0000256" key="9">
    <source>
        <dbReference type="ARBA" id="ARBA00022763"/>
    </source>
</evidence>
<sequence length="735" mass="82929">MADKETTIYIVDVGKSMGECRNGRSMTDFEWAMQYVWDRITATVATGRKMAHVGVVGLRTDETETAHELEDDPYFSNLSVLFDPAQVLLPDLRKLHEQIKPSSSDRGDAISAIILAIQMIITHCKKLKWKRKIVLVTNGQGRMSSENLDGIVEKIKEDNIELAVLGVDFDDPEYGFKEEDKDTRKADNETLLRSLVEDCDGVYGTLEQAVSELDIPRVKAVRVQANFKGHIQLGNPGEYDTAIRIPIERYYRTYAAKPPTASSFAPRSEVQPEQEEAESSTTATAQQDSQPVEGSSLTSIRNLRTYQIADESAPGGKVDVEQEDLAKGYEYGRTVVHIDKTDENITTLETYAAMELLGFVQSEKYDRYMHMSTTNILTAQRANDKAALALSSFIHALFELDSYAVARLVAKENKAPIIVLLAPSIEPDYECLLEVQLPFAEDVRTYHFPPLDKVITVSGKVITEHRNLPNDDLVEAMGKYVDSMELADNDEDEESTESFSIDDSFSPMLHRIDAAVRYRAIHPNDPVPPPSETLLKFSKPSQDLVEKSKKYLERLTAAADVKKVPPKAKGRKRARETEKPLSGLDVDALLHQEKRAKISPNNAIPEFKQTLTHADSIEAIGDAVKQMKAIIEDQIKNSLGDANYDRVSEELGVMKEELISYEEPALYNDLLRQLKEKLLKEQLGGDRRELWWLLRRNRLGLIDKEQSDRSEVTEDEAYDVSFCIWRNTESEMLTR</sequence>
<evidence type="ECO:0000256" key="21">
    <source>
        <dbReference type="SAM" id="MobiDB-lite"/>
    </source>
</evidence>
<keyword evidence="24" id="KW-1185">Reference proteome</keyword>
<dbReference type="GO" id="GO:0042162">
    <property type="term" value="F:telomeric DNA binding"/>
    <property type="evidence" value="ECO:0007669"/>
    <property type="project" value="InterPro"/>
</dbReference>
<dbReference type="GO" id="GO:0003678">
    <property type="term" value="F:DNA helicase activity"/>
    <property type="evidence" value="ECO:0007669"/>
    <property type="project" value="UniProtKB-EC"/>
</dbReference>
<dbReference type="FunFam" id="2.40.290.10:FF:000008">
    <property type="entry name" value="ATP-dependent DNA helicase II subunit 2"/>
    <property type="match status" value="1"/>
</dbReference>
<evidence type="ECO:0000256" key="2">
    <source>
        <dbReference type="ARBA" id="ARBA00004574"/>
    </source>
</evidence>
<dbReference type="CDD" id="cd00873">
    <property type="entry name" value="KU80"/>
    <property type="match status" value="1"/>
</dbReference>
<comment type="similarity">
    <text evidence="3">Belongs to the ku80 family.</text>
</comment>
<dbReference type="VEuPathDB" id="FungiDB:ASPWEDRAFT_103068"/>
<keyword evidence="15" id="KW-0233">DNA recombination</keyword>
<evidence type="ECO:0000313" key="23">
    <source>
        <dbReference type="EMBL" id="OJJ39021.1"/>
    </source>
</evidence>
<evidence type="ECO:0000256" key="12">
    <source>
        <dbReference type="ARBA" id="ARBA00022840"/>
    </source>
</evidence>
<dbReference type="RefSeq" id="XP_040692697.1">
    <property type="nucleotide sequence ID" value="XM_040827537.1"/>
</dbReference>
<dbReference type="AlphaFoldDB" id="A0A1L9RVP0"/>
<evidence type="ECO:0000256" key="18">
    <source>
        <dbReference type="ARBA" id="ARBA00024890"/>
    </source>
</evidence>
<keyword evidence="14" id="KW-0238">DNA-binding</keyword>
<keyword evidence="13" id="KW-0779">Telomere</keyword>
<dbReference type="Pfam" id="PF02735">
    <property type="entry name" value="Ku"/>
    <property type="match status" value="1"/>
</dbReference>
<evidence type="ECO:0000256" key="11">
    <source>
        <dbReference type="ARBA" id="ARBA00022806"/>
    </source>
</evidence>
<keyword evidence="11" id="KW-0347">Helicase</keyword>
<dbReference type="GO" id="GO:0003690">
    <property type="term" value="F:double-stranded DNA binding"/>
    <property type="evidence" value="ECO:0007669"/>
    <property type="project" value="TreeGrafter"/>
</dbReference>
<dbReference type="GO" id="GO:0006310">
    <property type="term" value="P:DNA recombination"/>
    <property type="evidence" value="ECO:0007669"/>
    <property type="project" value="UniProtKB-KW"/>
</dbReference>
<keyword evidence="7" id="KW-0158">Chromosome</keyword>
<evidence type="ECO:0000256" key="20">
    <source>
        <dbReference type="ARBA" id="ARBA00047995"/>
    </source>
</evidence>
<evidence type="ECO:0000256" key="10">
    <source>
        <dbReference type="ARBA" id="ARBA00022801"/>
    </source>
</evidence>
<evidence type="ECO:0000259" key="22">
    <source>
        <dbReference type="PROSITE" id="PS50234"/>
    </source>
</evidence>
<dbReference type="Gene3D" id="1.10.1600.10">
    <property type="match status" value="1"/>
</dbReference>
<comment type="subunit">
    <text evidence="4">Heterodimer of Ku70 and Ku80.</text>
</comment>
<dbReference type="OrthoDB" id="30826at2759"/>
<reference evidence="24" key="1">
    <citation type="journal article" date="2017" name="Genome Biol.">
        <title>Comparative genomics reveals high biological diversity and specific adaptations in the industrially and medically important fungal genus Aspergillus.</title>
        <authorList>
            <person name="de Vries R.P."/>
            <person name="Riley R."/>
            <person name="Wiebenga A."/>
            <person name="Aguilar-Osorio G."/>
            <person name="Amillis S."/>
            <person name="Uchima C.A."/>
            <person name="Anderluh G."/>
            <person name="Asadollahi M."/>
            <person name="Askin M."/>
            <person name="Barry K."/>
            <person name="Battaglia E."/>
            <person name="Bayram O."/>
            <person name="Benocci T."/>
            <person name="Braus-Stromeyer S.A."/>
            <person name="Caldana C."/>
            <person name="Canovas D."/>
            <person name="Cerqueira G.C."/>
            <person name="Chen F."/>
            <person name="Chen W."/>
            <person name="Choi C."/>
            <person name="Clum A."/>
            <person name="Dos Santos R.A."/>
            <person name="Damasio A.R."/>
            <person name="Diallinas G."/>
            <person name="Emri T."/>
            <person name="Fekete E."/>
            <person name="Flipphi M."/>
            <person name="Freyberg S."/>
            <person name="Gallo A."/>
            <person name="Gournas C."/>
            <person name="Habgood R."/>
            <person name="Hainaut M."/>
            <person name="Harispe M.L."/>
            <person name="Henrissat B."/>
            <person name="Hilden K.S."/>
            <person name="Hope R."/>
            <person name="Hossain A."/>
            <person name="Karabika E."/>
            <person name="Karaffa L."/>
            <person name="Karanyi Z."/>
            <person name="Krasevec N."/>
            <person name="Kuo A."/>
            <person name="Kusch H."/>
            <person name="LaButti K."/>
            <person name="Lagendijk E.L."/>
            <person name="Lapidus A."/>
            <person name="Levasseur A."/>
            <person name="Lindquist E."/>
            <person name="Lipzen A."/>
            <person name="Logrieco A.F."/>
            <person name="MacCabe A."/>
            <person name="Maekelae M.R."/>
            <person name="Malavazi I."/>
            <person name="Melin P."/>
            <person name="Meyer V."/>
            <person name="Mielnichuk N."/>
            <person name="Miskei M."/>
            <person name="Molnar A.P."/>
            <person name="Mule G."/>
            <person name="Ngan C.Y."/>
            <person name="Orejas M."/>
            <person name="Orosz E."/>
            <person name="Ouedraogo J.P."/>
            <person name="Overkamp K.M."/>
            <person name="Park H.-S."/>
            <person name="Perrone G."/>
            <person name="Piumi F."/>
            <person name="Punt P.J."/>
            <person name="Ram A.F."/>
            <person name="Ramon A."/>
            <person name="Rauscher S."/>
            <person name="Record E."/>
            <person name="Riano-Pachon D.M."/>
            <person name="Robert V."/>
            <person name="Roehrig J."/>
            <person name="Ruller R."/>
            <person name="Salamov A."/>
            <person name="Salih N.S."/>
            <person name="Samson R.A."/>
            <person name="Sandor E."/>
            <person name="Sanguinetti M."/>
            <person name="Schuetze T."/>
            <person name="Sepcic K."/>
            <person name="Shelest E."/>
            <person name="Sherlock G."/>
            <person name="Sophianopoulou V."/>
            <person name="Squina F.M."/>
            <person name="Sun H."/>
            <person name="Susca A."/>
            <person name="Todd R.B."/>
            <person name="Tsang A."/>
            <person name="Unkles S.E."/>
            <person name="van de Wiele N."/>
            <person name="van Rossen-Uffink D."/>
            <person name="Oliveira J.V."/>
            <person name="Vesth T.C."/>
            <person name="Visser J."/>
            <person name="Yu J.-H."/>
            <person name="Zhou M."/>
            <person name="Andersen M.R."/>
            <person name="Archer D.B."/>
            <person name="Baker S.E."/>
            <person name="Benoit I."/>
            <person name="Brakhage A.A."/>
            <person name="Braus G.H."/>
            <person name="Fischer R."/>
            <person name="Frisvad J.C."/>
            <person name="Goldman G.H."/>
            <person name="Houbraken J."/>
            <person name="Oakley B."/>
            <person name="Pocsi I."/>
            <person name="Scazzocchio C."/>
            <person name="Seiboth B."/>
            <person name="vanKuyk P.A."/>
            <person name="Wortman J."/>
            <person name="Dyer P.S."/>
            <person name="Grigoriev I.V."/>
        </authorList>
    </citation>
    <scope>NUCLEOTIDE SEQUENCE [LARGE SCALE GENOMIC DNA]</scope>
    <source>
        <strain evidence="24">DTO 134E9</strain>
    </source>
</reference>
<feature type="region of interest" description="Disordered" evidence="21">
    <location>
        <begin position="563"/>
        <end position="582"/>
    </location>
</feature>
<protein>
    <recommendedName>
        <fullName evidence="6">ATP-dependent DNA helicase II subunit 2</fullName>
        <ecNumber evidence="5">3.6.4.12</ecNumber>
    </recommendedName>
    <alternativeName>
        <fullName evidence="19">ATP-dependent DNA helicase II subunit Ku80</fullName>
    </alternativeName>
</protein>
<evidence type="ECO:0000256" key="19">
    <source>
        <dbReference type="ARBA" id="ARBA00031847"/>
    </source>
</evidence>
<evidence type="ECO:0000256" key="5">
    <source>
        <dbReference type="ARBA" id="ARBA00012551"/>
    </source>
</evidence>
<evidence type="ECO:0000256" key="7">
    <source>
        <dbReference type="ARBA" id="ARBA00022454"/>
    </source>
</evidence>
<feature type="compositionally biased region" description="Low complexity" evidence="21">
    <location>
        <begin position="279"/>
        <end position="290"/>
    </location>
</feature>
<proteinExistence type="inferred from homology"/>
<gene>
    <name evidence="23" type="ORF">ASPWEDRAFT_103068</name>
</gene>
<organism evidence="23 24">
    <name type="scientific">Aspergillus wentii DTO 134E9</name>
    <dbReference type="NCBI Taxonomy" id="1073089"/>
    <lineage>
        <taxon>Eukaryota</taxon>
        <taxon>Fungi</taxon>
        <taxon>Dikarya</taxon>
        <taxon>Ascomycota</taxon>
        <taxon>Pezizomycotina</taxon>
        <taxon>Eurotiomycetes</taxon>
        <taxon>Eurotiomycetidae</taxon>
        <taxon>Eurotiales</taxon>
        <taxon>Aspergillaceae</taxon>
        <taxon>Aspergillus</taxon>
        <taxon>Aspergillus subgen. Cremei</taxon>
    </lineage>
</organism>
<dbReference type="Gene3D" id="2.40.290.10">
    <property type="match status" value="1"/>
</dbReference>
<keyword evidence="16" id="KW-0234">DNA repair</keyword>
<feature type="compositionally biased region" description="Basic residues" evidence="21">
    <location>
        <begin position="564"/>
        <end position="574"/>
    </location>
</feature>
<dbReference type="InterPro" id="IPR036465">
    <property type="entry name" value="vWFA_dom_sf"/>
</dbReference>
<keyword evidence="8" id="KW-0547">Nucleotide-binding</keyword>
<evidence type="ECO:0000256" key="1">
    <source>
        <dbReference type="ARBA" id="ARBA00004123"/>
    </source>
</evidence>
<keyword evidence="9" id="KW-0227">DNA damage</keyword>
<dbReference type="SUPFAM" id="SSF100939">
    <property type="entry name" value="SPOC domain-like"/>
    <property type="match status" value="1"/>
</dbReference>
<dbReference type="InterPro" id="IPR005161">
    <property type="entry name" value="Ku_N"/>
</dbReference>
<dbReference type="GO" id="GO:0000781">
    <property type="term" value="C:chromosome, telomeric region"/>
    <property type="evidence" value="ECO:0007669"/>
    <property type="project" value="UniProtKB-SubCell"/>
</dbReference>
<keyword evidence="17" id="KW-0539">Nucleus</keyword>
<dbReference type="FunFam" id="1.25.40.240:FF:000002">
    <property type="entry name" value="ATP-dependent DNA helicase II subunit 2"/>
    <property type="match status" value="1"/>
</dbReference>
<evidence type="ECO:0000256" key="4">
    <source>
        <dbReference type="ARBA" id="ARBA00011584"/>
    </source>
</evidence>
<dbReference type="InterPro" id="IPR014893">
    <property type="entry name" value="Ku_PK_bind"/>
</dbReference>
<evidence type="ECO:0000256" key="17">
    <source>
        <dbReference type="ARBA" id="ARBA00023242"/>
    </source>
</evidence>
<dbReference type="Gene3D" id="3.40.50.410">
    <property type="entry name" value="von Willebrand factor, type A domain"/>
    <property type="match status" value="1"/>
</dbReference>
<dbReference type="InterPro" id="IPR006164">
    <property type="entry name" value="DNA_bd_Ku70/Ku80"/>
</dbReference>
<dbReference type="SUPFAM" id="SSF101420">
    <property type="entry name" value="C-terminal domain of Ku80"/>
    <property type="match status" value="1"/>
</dbReference>
<evidence type="ECO:0000313" key="24">
    <source>
        <dbReference type="Proteomes" id="UP000184383"/>
    </source>
</evidence>
<comment type="subcellular location">
    <subcellularLocation>
        <location evidence="2">Chromosome</location>
        <location evidence="2">Telomere</location>
    </subcellularLocation>
    <subcellularLocation>
        <location evidence="1">Nucleus</location>
    </subcellularLocation>
</comment>
<dbReference type="PIRSF" id="PIRSF016570">
    <property type="entry name" value="Ku80"/>
    <property type="match status" value="1"/>
</dbReference>
<dbReference type="GO" id="GO:0000723">
    <property type="term" value="P:telomere maintenance"/>
    <property type="evidence" value="ECO:0007669"/>
    <property type="project" value="InterPro"/>
</dbReference>
<dbReference type="Proteomes" id="UP000184383">
    <property type="component" value="Unassembled WGS sequence"/>
</dbReference>
<comment type="function">
    <text evidence="18">Single-stranded DNA-dependent ATP-dependent helicase. Involved in non-homologous end joining (NHEJ) DNA double strand break repair. DNA-binding is sequence-independent but has a high affinity to nicks in double-stranded DNA and to the ends of duplex DNA. Binds to naturally occurring chromosomal ends, and therefore provides chromosomal end protection. Required also for telomere recombination to repair telomeric ends in the absence of telomerase. KU70, of the KU70/KU80 heterodimer, binds to the stem loop of TLC1, the RNA component of telomerase. Involved in telomere maintenance. Interacts with telomeric repeats and subtelomeric sequences thereby controlling telomere length and protecting against subtelomeric rearrangement. Maintains telomeric chromatin, which is involved in silencing the expression of genes located at the telomere. Required for mating-type switching.</text>
</comment>
<evidence type="ECO:0000256" key="3">
    <source>
        <dbReference type="ARBA" id="ARBA00007726"/>
    </source>
</evidence>
<dbReference type="GO" id="GO:0005524">
    <property type="term" value="F:ATP binding"/>
    <property type="evidence" value="ECO:0007669"/>
    <property type="project" value="UniProtKB-KW"/>
</dbReference>
<evidence type="ECO:0000256" key="8">
    <source>
        <dbReference type="ARBA" id="ARBA00022741"/>
    </source>
</evidence>
<dbReference type="InterPro" id="IPR024193">
    <property type="entry name" value="Ku80"/>
</dbReference>
<dbReference type="InterPro" id="IPR016194">
    <property type="entry name" value="SPOC-like_C_dom_sf"/>
</dbReference>
<dbReference type="EC" id="3.6.4.12" evidence="5"/>
<dbReference type="Pfam" id="PF08785">
    <property type="entry name" value="Ku_PK_bind"/>
    <property type="match status" value="1"/>
</dbReference>
<comment type="catalytic activity">
    <reaction evidence="20">
        <text>ATP + H2O = ADP + phosphate + H(+)</text>
        <dbReference type="Rhea" id="RHEA:13065"/>
        <dbReference type="ChEBI" id="CHEBI:15377"/>
        <dbReference type="ChEBI" id="CHEBI:15378"/>
        <dbReference type="ChEBI" id="CHEBI:30616"/>
        <dbReference type="ChEBI" id="CHEBI:43474"/>
        <dbReference type="ChEBI" id="CHEBI:456216"/>
        <dbReference type="EC" id="3.6.4.12"/>
    </reaction>
</comment>
<name>A0A1L9RVP0_ASPWE</name>
<dbReference type="PANTHER" id="PTHR12604:SF4">
    <property type="entry name" value="X-RAY REPAIR CROSS-COMPLEMENTING PROTEIN 5"/>
    <property type="match status" value="1"/>
</dbReference>
<keyword evidence="12" id="KW-0067">ATP-binding</keyword>